<comment type="similarity">
    <text evidence="6">Belongs to the purine/pyrimidine phosphoribosyltransferase family. PyrE subfamily.</text>
</comment>
<keyword evidence="3 6" id="KW-0328">Glycosyltransferase</keyword>
<keyword evidence="8" id="KW-1185">Reference proteome</keyword>
<dbReference type="EMBL" id="RAWK01000380">
    <property type="protein sequence ID" value="RKH54576.1"/>
    <property type="molecule type" value="Genomic_DNA"/>
</dbReference>
<evidence type="ECO:0000256" key="4">
    <source>
        <dbReference type="ARBA" id="ARBA00022679"/>
    </source>
</evidence>
<dbReference type="CDD" id="cd06223">
    <property type="entry name" value="PRTases_typeI"/>
    <property type="match status" value="1"/>
</dbReference>
<dbReference type="UniPathway" id="UPA00070">
    <property type="reaction ID" value="UER00119"/>
</dbReference>
<dbReference type="OrthoDB" id="9785917at2"/>
<dbReference type="PANTHER" id="PTHR19278">
    <property type="entry name" value="OROTATE PHOSPHORIBOSYLTRANSFERASE"/>
    <property type="match status" value="1"/>
</dbReference>
<reference evidence="8" key="1">
    <citation type="submission" date="2018-09" db="EMBL/GenBank/DDBJ databases">
        <authorList>
            <person name="Livingstone P.G."/>
            <person name="Whitworth D.E."/>
        </authorList>
    </citation>
    <scope>NUCLEOTIDE SEQUENCE [LARGE SCALE GENOMIC DNA]</scope>
    <source>
        <strain evidence="8">AB050A</strain>
    </source>
</reference>
<comment type="function">
    <text evidence="6">Catalyzes the transfer of a ribosyl phosphate group from 5-phosphoribose 1-diphosphate to orotate, leading to the formation of orotidine monophosphate (OMP).</text>
</comment>
<protein>
    <recommendedName>
        <fullName evidence="2 6">Orotate phosphoribosyltransferase</fullName>
        <shortName evidence="6">OPRT</shortName>
        <shortName evidence="6">OPRTase</shortName>
        <ecNumber evidence="2 6">2.4.2.10</ecNumber>
    </recommendedName>
</protein>
<dbReference type="EC" id="2.4.2.10" evidence="2 6"/>
<dbReference type="SUPFAM" id="SSF53271">
    <property type="entry name" value="PRTase-like"/>
    <property type="match status" value="1"/>
</dbReference>
<keyword evidence="5 6" id="KW-0665">Pyrimidine biosynthesis</keyword>
<accession>A0A3A8PDT1</accession>
<evidence type="ECO:0000256" key="2">
    <source>
        <dbReference type="ARBA" id="ARBA00011971"/>
    </source>
</evidence>
<comment type="pathway">
    <text evidence="1 6">Pyrimidine metabolism; UMP biosynthesis via de novo pathway; UMP from orotate: step 1/2.</text>
</comment>
<evidence type="ECO:0000313" key="8">
    <source>
        <dbReference type="Proteomes" id="UP000267003"/>
    </source>
</evidence>
<dbReference type="GO" id="GO:0019856">
    <property type="term" value="P:pyrimidine nucleobase biosynthetic process"/>
    <property type="evidence" value="ECO:0007669"/>
    <property type="project" value="TreeGrafter"/>
</dbReference>
<dbReference type="GO" id="GO:0044205">
    <property type="term" value="P:'de novo' UMP biosynthetic process"/>
    <property type="evidence" value="ECO:0007669"/>
    <property type="project" value="UniProtKB-UniRule"/>
</dbReference>
<feature type="binding site" evidence="6">
    <location>
        <position position="137"/>
    </location>
    <ligand>
        <name>orotate</name>
        <dbReference type="ChEBI" id="CHEBI:30839"/>
    </ligand>
</feature>
<comment type="cofactor">
    <cofactor evidence="6">
        <name>Mg(2+)</name>
        <dbReference type="ChEBI" id="CHEBI:18420"/>
    </cofactor>
</comment>
<dbReference type="GO" id="GO:0004588">
    <property type="term" value="F:orotate phosphoribosyltransferase activity"/>
    <property type="evidence" value="ECO:0007669"/>
    <property type="project" value="UniProtKB-UniRule"/>
</dbReference>
<evidence type="ECO:0000256" key="6">
    <source>
        <dbReference type="HAMAP-Rule" id="MF_01208"/>
    </source>
</evidence>
<dbReference type="InterPro" id="IPR000836">
    <property type="entry name" value="PRTase_dom"/>
</dbReference>
<dbReference type="PANTHER" id="PTHR19278:SF9">
    <property type="entry name" value="URIDINE 5'-MONOPHOSPHATE SYNTHASE"/>
    <property type="match status" value="1"/>
</dbReference>
<keyword evidence="4 6" id="KW-0808">Transferase</keyword>
<feature type="binding site" evidence="6">
    <location>
        <position position="111"/>
    </location>
    <ligand>
        <name>5-phospho-alpha-D-ribose 1-diphosphate</name>
        <dbReference type="ChEBI" id="CHEBI:58017"/>
        <note>ligand shared between dimeric partners</note>
    </ligand>
</feature>
<dbReference type="InterPro" id="IPR029057">
    <property type="entry name" value="PRTase-like"/>
</dbReference>
<evidence type="ECO:0000256" key="1">
    <source>
        <dbReference type="ARBA" id="ARBA00004889"/>
    </source>
</evidence>
<proteinExistence type="inferred from homology"/>
<feature type="binding site" evidence="6">
    <location>
        <position position="165"/>
    </location>
    <ligand>
        <name>orotate</name>
        <dbReference type="ChEBI" id="CHEBI:30839"/>
    </ligand>
</feature>
<sequence>MPETLERDRARLLEVLTQRSFERRRVVLSSGKESDFYIDCKRTALLAEGHYLIGRLLLEAIRRDAPSAVAAGGLTLGADPLASAVSLTSFLEGGGQKPLHAFIVRKEPKGHGTGQWIEGLSALGPGAPVAIVEDVVTTGASTLKAIERAKLEGLTVLGAFALVDRLEGGREAVEATGHRLTTLFTRKDFIP</sequence>
<feature type="binding site" evidence="6">
    <location>
        <position position="109"/>
    </location>
    <ligand>
        <name>5-phospho-alpha-D-ribose 1-diphosphate</name>
        <dbReference type="ChEBI" id="CHEBI:58017"/>
        <note>ligand shared between dimeric partners</note>
    </ligand>
</feature>
<dbReference type="GO" id="GO:0000287">
    <property type="term" value="F:magnesium ion binding"/>
    <property type="evidence" value="ECO:0007669"/>
    <property type="project" value="UniProtKB-UniRule"/>
</dbReference>
<gene>
    <name evidence="6 7" type="primary">pyrE</name>
    <name evidence="7" type="ORF">D7W81_38150</name>
</gene>
<comment type="subunit">
    <text evidence="6">Homodimer.</text>
</comment>
<evidence type="ECO:0000256" key="5">
    <source>
        <dbReference type="ARBA" id="ARBA00022975"/>
    </source>
</evidence>
<feature type="binding site" evidence="6">
    <location>
        <position position="105"/>
    </location>
    <ligand>
        <name>5-phospho-alpha-D-ribose 1-diphosphate</name>
        <dbReference type="ChEBI" id="CHEBI:58017"/>
        <note>ligand shared between dimeric partners</note>
    </ligand>
</feature>
<dbReference type="Proteomes" id="UP000267003">
    <property type="component" value="Unassembled WGS sequence"/>
</dbReference>
<dbReference type="AlphaFoldDB" id="A0A3A8PDT1"/>
<comment type="caution">
    <text evidence="6">Lacks conserved residue(s) required for the propagation of feature annotation.</text>
</comment>
<dbReference type="HAMAP" id="MF_01208">
    <property type="entry name" value="PyrE"/>
    <property type="match status" value="1"/>
</dbReference>
<name>A0A3A8PDT1_9BACT</name>
<dbReference type="InterPro" id="IPR023031">
    <property type="entry name" value="OPRT"/>
</dbReference>
<keyword evidence="6" id="KW-0460">Magnesium</keyword>
<feature type="binding site" description="in other chain" evidence="6">
    <location>
        <begin position="133"/>
        <end position="141"/>
    </location>
    <ligand>
        <name>5-phospho-alpha-D-ribose 1-diphosphate</name>
        <dbReference type="ChEBI" id="CHEBI:58017"/>
        <note>ligand shared between dimeric partners</note>
    </ligand>
</feature>
<comment type="caution">
    <text evidence="7">The sequence shown here is derived from an EMBL/GenBank/DDBJ whole genome shotgun (WGS) entry which is preliminary data.</text>
</comment>
<evidence type="ECO:0000313" key="7">
    <source>
        <dbReference type="EMBL" id="RKH54576.1"/>
    </source>
</evidence>
<dbReference type="InterPro" id="IPR004467">
    <property type="entry name" value="Or_phspho_trans_dom"/>
</dbReference>
<feature type="binding site" description="in other chain" evidence="6">
    <location>
        <position position="106"/>
    </location>
    <ligand>
        <name>5-phospho-alpha-D-ribose 1-diphosphate</name>
        <dbReference type="ChEBI" id="CHEBI:58017"/>
        <note>ligand shared between dimeric partners</note>
    </ligand>
</feature>
<dbReference type="Gene3D" id="3.40.50.2020">
    <property type="match status" value="1"/>
</dbReference>
<organism evidence="7 8">
    <name type="scientific">Corallococcus aberystwythensis</name>
    <dbReference type="NCBI Taxonomy" id="2316722"/>
    <lineage>
        <taxon>Bacteria</taxon>
        <taxon>Pseudomonadati</taxon>
        <taxon>Myxococcota</taxon>
        <taxon>Myxococcia</taxon>
        <taxon>Myxococcales</taxon>
        <taxon>Cystobacterineae</taxon>
        <taxon>Myxococcaceae</taxon>
        <taxon>Corallococcus</taxon>
    </lineage>
</organism>
<evidence type="ECO:0000256" key="3">
    <source>
        <dbReference type="ARBA" id="ARBA00022676"/>
    </source>
</evidence>
<comment type="catalytic activity">
    <reaction evidence="6">
        <text>orotidine 5'-phosphate + diphosphate = orotate + 5-phospho-alpha-D-ribose 1-diphosphate</text>
        <dbReference type="Rhea" id="RHEA:10380"/>
        <dbReference type="ChEBI" id="CHEBI:30839"/>
        <dbReference type="ChEBI" id="CHEBI:33019"/>
        <dbReference type="ChEBI" id="CHEBI:57538"/>
        <dbReference type="ChEBI" id="CHEBI:58017"/>
        <dbReference type="EC" id="2.4.2.10"/>
    </reaction>
</comment>
<dbReference type="NCBIfam" id="TIGR00336">
    <property type="entry name" value="pyrE"/>
    <property type="match status" value="1"/>
</dbReference>
<dbReference type="RefSeq" id="WP_120560281.1">
    <property type="nucleotide sequence ID" value="NZ_RAWK01000380.1"/>
</dbReference>